<sequence>MKPSIITPDEFQRLAIAVAELPFVSSQREPSDYVLDVLETVLNFHMQTTVVVEALSYFRQEVQGPRALYDHHALRALLATFPDTPAGNQAASRCLWNNRHWTRVALLRRLLEFLESVNVTDQATLRTWACHADYARDFKHRVKGLGFAVFQWLRIRCGADTIKPDVWVINFARRVLGRRLAEPLLVESFERLTPWVGESLVNIDVTIWHYEKGAMATDVPGLRLLAWHGLKRRFEATLTSPPAGLGRDWTIQLADNTQLRYDAAGLDLLPTESLFGGRAPGETRVQLRQTHWTEGLMLSLSVHQTAPLVPSLWRTVKRRLKDQDWECRNLPVFAARLELEESTRFAQDHSLDDLNDWVADQVAAVIEALQAMVGVDCAN</sequence>
<dbReference type="AlphaFoldDB" id="A0A850R4Z7"/>
<keyword evidence="2" id="KW-1185">Reference proteome</keyword>
<evidence type="ECO:0000313" key="2">
    <source>
        <dbReference type="Proteomes" id="UP000592294"/>
    </source>
</evidence>
<organism evidence="1 2">
    <name type="scientific">Allochromatium humboldtianum</name>
    <dbReference type="NCBI Taxonomy" id="504901"/>
    <lineage>
        <taxon>Bacteria</taxon>
        <taxon>Pseudomonadati</taxon>
        <taxon>Pseudomonadota</taxon>
        <taxon>Gammaproteobacteria</taxon>
        <taxon>Chromatiales</taxon>
        <taxon>Chromatiaceae</taxon>
        <taxon>Allochromatium</taxon>
    </lineage>
</organism>
<proteinExistence type="predicted"/>
<reference evidence="1 2" key="1">
    <citation type="submission" date="2020-06" db="EMBL/GenBank/DDBJ databases">
        <title>Whole-genome sequence of Allochromatium humboldtianum DSM 21881, type strain.</title>
        <authorList>
            <person name="Kyndt J.A."/>
            <person name="Meyer T.E."/>
        </authorList>
    </citation>
    <scope>NUCLEOTIDE SEQUENCE [LARGE SCALE GENOMIC DNA]</scope>
    <source>
        <strain evidence="1 2">DSM 21881</strain>
    </source>
</reference>
<dbReference type="RefSeq" id="WP_176976509.1">
    <property type="nucleotide sequence ID" value="NZ_JABZEO010000006.1"/>
</dbReference>
<accession>A0A850R4Z7</accession>
<protein>
    <submittedName>
        <fullName evidence="1">Uncharacterized protein</fullName>
    </submittedName>
</protein>
<gene>
    <name evidence="1" type="ORF">HW932_10850</name>
</gene>
<dbReference type="EMBL" id="JABZEO010000006">
    <property type="protein sequence ID" value="NVZ09759.1"/>
    <property type="molecule type" value="Genomic_DNA"/>
</dbReference>
<evidence type="ECO:0000313" key="1">
    <source>
        <dbReference type="EMBL" id="NVZ09759.1"/>
    </source>
</evidence>
<comment type="caution">
    <text evidence="1">The sequence shown here is derived from an EMBL/GenBank/DDBJ whole genome shotgun (WGS) entry which is preliminary data.</text>
</comment>
<dbReference type="Proteomes" id="UP000592294">
    <property type="component" value="Unassembled WGS sequence"/>
</dbReference>
<name>A0A850R4Z7_9GAMM</name>